<proteinExistence type="inferred from homology"/>
<dbReference type="Pfam" id="PF00135">
    <property type="entry name" value="COesterase"/>
    <property type="match status" value="1"/>
</dbReference>
<dbReference type="Gene3D" id="3.40.50.1820">
    <property type="entry name" value="alpha/beta hydrolase"/>
    <property type="match status" value="2"/>
</dbReference>
<dbReference type="EMBL" id="JACCEM010000002">
    <property type="protein sequence ID" value="NYT48311.1"/>
    <property type="molecule type" value="Genomic_DNA"/>
</dbReference>
<dbReference type="PANTHER" id="PTHR43918:SF4">
    <property type="entry name" value="CARBOXYLIC ESTER HYDROLASE"/>
    <property type="match status" value="1"/>
</dbReference>
<comment type="caution">
    <text evidence="5">The sequence shown here is derived from an EMBL/GenBank/DDBJ whole genome shotgun (WGS) entry which is preliminary data.</text>
</comment>
<protein>
    <recommendedName>
        <fullName evidence="3">Carboxylic ester hydrolase</fullName>
        <ecNumber evidence="3">3.1.1.-</ecNumber>
    </recommendedName>
</protein>
<organism evidence="5 6">
    <name type="scientific">Parapusillimonas granuli</name>
    <dbReference type="NCBI Taxonomy" id="380911"/>
    <lineage>
        <taxon>Bacteria</taxon>
        <taxon>Pseudomonadati</taxon>
        <taxon>Pseudomonadota</taxon>
        <taxon>Betaproteobacteria</taxon>
        <taxon>Burkholderiales</taxon>
        <taxon>Alcaligenaceae</taxon>
        <taxon>Parapusillimonas</taxon>
    </lineage>
</organism>
<dbReference type="PROSITE" id="PS00122">
    <property type="entry name" value="CARBOXYLESTERASE_B_1"/>
    <property type="match status" value="1"/>
</dbReference>
<dbReference type="InterPro" id="IPR002018">
    <property type="entry name" value="CarbesteraseB"/>
</dbReference>
<reference evidence="5 6" key="1">
    <citation type="submission" date="2020-07" db="EMBL/GenBank/DDBJ databases">
        <title>Taxonomic revisions and descriptions of new bacterial species based on genomic comparisons in the high-G+C-content subgroup of the family Alcaligenaceae.</title>
        <authorList>
            <person name="Szabo A."/>
            <person name="Felfoldi T."/>
        </authorList>
    </citation>
    <scope>NUCLEOTIDE SEQUENCE [LARGE SCALE GENOMIC DNA]</scope>
    <source>
        <strain evidence="5 6">LMG 24012</strain>
    </source>
</reference>
<dbReference type="AlphaFoldDB" id="A0A853G0F5"/>
<evidence type="ECO:0000313" key="6">
    <source>
        <dbReference type="Proteomes" id="UP000559809"/>
    </source>
</evidence>
<dbReference type="GO" id="GO:0052689">
    <property type="term" value="F:carboxylic ester hydrolase activity"/>
    <property type="evidence" value="ECO:0007669"/>
    <property type="project" value="TreeGrafter"/>
</dbReference>
<dbReference type="RefSeq" id="WP_180153630.1">
    <property type="nucleotide sequence ID" value="NZ_JACCEM010000002.1"/>
</dbReference>
<dbReference type="InterPro" id="IPR029058">
    <property type="entry name" value="AB_hydrolase_fold"/>
</dbReference>
<feature type="domain" description="Carboxylesterase type B" evidence="4">
    <location>
        <begin position="8"/>
        <end position="318"/>
    </location>
</feature>
<evidence type="ECO:0000256" key="3">
    <source>
        <dbReference type="RuleBase" id="RU361235"/>
    </source>
</evidence>
<accession>A0A853G0F5</accession>
<keyword evidence="6" id="KW-1185">Reference proteome</keyword>
<dbReference type="Proteomes" id="UP000559809">
    <property type="component" value="Unassembled WGS sequence"/>
</dbReference>
<gene>
    <name evidence="5" type="ORF">H0A72_03210</name>
</gene>
<dbReference type="SUPFAM" id="SSF53474">
    <property type="entry name" value="alpha/beta-Hydrolases"/>
    <property type="match status" value="1"/>
</dbReference>
<dbReference type="InterPro" id="IPR019826">
    <property type="entry name" value="Carboxylesterase_B_AS"/>
</dbReference>
<dbReference type="PANTHER" id="PTHR43918">
    <property type="entry name" value="ACETYLCHOLINESTERASE"/>
    <property type="match status" value="1"/>
</dbReference>
<comment type="similarity">
    <text evidence="1 3">Belongs to the type-B carboxylesterase/lipase family.</text>
</comment>
<evidence type="ECO:0000259" key="4">
    <source>
        <dbReference type="Pfam" id="PF00135"/>
    </source>
</evidence>
<name>A0A853G0F5_9BURK</name>
<sequence length="423" mass="45231">MTTHTVSTTTRQGKVIGLYTGQANVFRAIPYAAAPVGPLRFAPPAPPVPYTELDCTRPGPLAPQLPSRLEDVMGPLNDPQAEDCLHLTIWTPAPDKRKRPVVVWLHGGAWQSGGGAPDWYSGEKLAALGDIVVVAPNYRLAALGWLYVPGMPANLGLLDQEAAVRWVAENIENFGGDPSAITLMGQSAGGSCIAAMLGRNPLFSRAILQSASLGRGFRSADEAAVLGRKVLEAAGARNLEEARALPCQDLLRAQRAPAVLEALKSDEIGRALFCPVVDGDVITGHMDDIRRSSAGKADVLIGYTRNEMAAFPNVHIDDASQAAGDRVFGAPSRAWAEAARAQGRSAWAYRFDHAPTERYGACHCIELPFVFGTLDAFGAAPMLAGTTADDAARLTRKIQSNWIKFIREGAADWPPFPHLEILA</sequence>
<evidence type="ECO:0000313" key="5">
    <source>
        <dbReference type="EMBL" id="NYT48311.1"/>
    </source>
</evidence>
<evidence type="ECO:0000256" key="2">
    <source>
        <dbReference type="ARBA" id="ARBA00022801"/>
    </source>
</evidence>
<keyword evidence="2 3" id="KW-0378">Hydrolase</keyword>
<evidence type="ECO:0000256" key="1">
    <source>
        <dbReference type="ARBA" id="ARBA00005964"/>
    </source>
</evidence>
<dbReference type="InterPro" id="IPR050654">
    <property type="entry name" value="AChE-related_enzymes"/>
</dbReference>
<dbReference type="EC" id="3.1.1.-" evidence="3"/>